<proteinExistence type="inferred from homology"/>
<dbReference type="InterPro" id="IPR013171">
    <property type="entry name" value="Cyd/dCyd_deaminase_Zn-bd"/>
</dbReference>
<accession>A0ABU1AVG0</accession>
<dbReference type="SUPFAM" id="SSF53927">
    <property type="entry name" value="Cytidine deaminase-like"/>
    <property type="match status" value="2"/>
</dbReference>
<dbReference type="EMBL" id="JARXHW010000025">
    <property type="protein sequence ID" value="MDQ8208135.1"/>
    <property type="molecule type" value="Genomic_DNA"/>
</dbReference>
<evidence type="ECO:0000256" key="3">
    <source>
        <dbReference type="ARBA" id="ARBA00022723"/>
    </source>
</evidence>
<dbReference type="PANTHER" id="PTHR11644">
    <property type="entry name" value="CYTIDINE DEAMINASE"/>
    <property type="match status" value="1"/>
</dbReference>
<dbReference type="NCBIfam" id="NF006537">
    <property type="entry name" value="PRK09027.1"/>
    <property type="match status" value="1"/>
</dbReference>
<dbReference type="InterPro" id="IPR016192">
    <property type="entry name" value="APOBEC/CMP_deaminase_Zn-bd"/>
</dbReference>
<dbReference type="RefSeq" id="WP_308950593.1">
    <property type="nucleotide sequence ID" value="NZ_JARXHW010000025.1"/>
</dbReference>
<sequence length="295" mass="31085">MALTDSSIDRALADLDSASAAQIRQALAAPGFSGQITDCGPTAAAQLLPLAAQLLPLAASFSVHPISGFAVGAVAVGASGHLYLGANLEFQGMPLHATLHAEQSAVLNAWMHNEHELTALYVSETPCGHCRQFLRELSNLDTLQIHVGTQIHTLQSLLPHAFGEPRSKGHGLLDSPSIPLEAVKPQPNTSQQRAINAAQRSYAPYSRSPEGFVLECLDGQFFSGRAAESAAFNPSVPSVLVALNQRNLSNSRKVAIATATEAKLATAINNPLPFASTLISSVSKAEIKVVQMDAR</sequence>
<organism evidence="8 9">
    <name type="scientific">Thalassobacterium maritimum</name>
    <dbReference type="NCBI Taxonomy" id="3041265"/>
    <lineage>
        <taxon>Bacteria</taxon>
        <taxon>Pseudomonadati</taxon>
        <taxon>Verrucomicrobiota</taxon>
        <taxon>Opitutia</taxon>
        <taxon>Puniceicoccales</taxon>
        <taxon>Coraliomargaritaceae</taxon>
        <taxon>Thalassobacterium</taxon>
    </lineage>
</organism>
<evidence type="ECO:0000259" key="7">
    <source>
        <dbReference type="PROSITE" id="PS51747"/>
    </source>
</evidence>
<comment type="caution">
    <text evidence="8">The sequence shown here is derived from an EMBL/GenBank/DDBJ whole genome shotgun (WGS) entry which is preliminary data.</text>
</comment>
<feature type="region of interest" description="Disordered" evidence="6">
    <location>
        <begin position="168"/>
        <end position="190"/>
    </location>
</feature>
<reference evidence="8 9" key="1">
    <citation type="submission" date="2023-04" db="EMBL/GenBank/DDBJ databases">
        <title>A novel bacteria isolated from coastal sediment.</title>
        <authorList>
            <person name="Liu X.-J."/>
            <person name="Du Z.-J."/>
        </authorList>
    </citation>
    <scope>NUCLEOTIDE SEQUENCE [LARGE SCALE GENOMIC DNA]</scope>
    <source>
        <strain evidence="8 9">SDUM461003</strain>
    </source>
</reference>
<comment type="similarity">
    <text evidence="1">Belongs to the cytidine and deoxycytidylate deaminase family.</text>
</comment>
<feature type="domain" description="CMP/dCMP-type deaminase" evidence="7">
    <location>
        <begin position="46"/>
        <end position="165"/>
    </location>
</feature>
<dbReference type="Proteomes" id="UP001225316">
    <property type="component" value="Unassembled WGS sequence"/>
</dbReference>
<dbReference type="PANTHER" id="PTHR11644:SF2">
    <property type="entry name" value="CYTIDINE DEAMINASE"/>
    <property type="match status" value="1"/>
</dbReference>
<evidence type="ECO:0000256" key="4">
    <source>
        <dbReference type="ARBA" id="ARBA00022801"/>
    </source>
</evidence>
<keyword evidence="3" id="KW-0479">Metal-binding</keyword>
<dbReference type="InterPro" id="IPR002125">
    <property type="entry name" value="CMP_dCMP_dom"/>
</dbReference>
<feature type="domain" description="CMP/dCMP-type deaminase" evidence="7">
    <location>
        <begin position="185"/>
        <end position="295"/>
    </location>
</feature>
<dbReference type="GO" id="GO:0004126">
    <property type="term" value="F:cytidine deaminase activity"/>
    <property type="evidence" value="ECO:0007669"/>
    <property type="project" value="UniProtKB-EC"/>
</dbReference>
<keyword evidence="5" id="KW-0862">Zinc</keyword>
<evidence type="ECO:0000313" key="9">
    <source>
        <dbReference type="Proteomes" id="UP001225316"/>
    </source>
</evidence>
<comment type="subunit">
    <text evidence="2">Homodimer.</text>
</comment>
<evidence type="ECO:0000313" key="8">
    <source>
        <dbReference type="EMBL" id="MDQ8208135.1"/>
    </source>
</evidence>
<dbReference type="PROSITE" id="PS51747">
    <property type="entry name" value="CYT_DCMP_DEAMINASES_2"/>
    <property type="match status" value="2"/>
</dbReference>
<dbReference type="PROSITE" id="PS00903">
    <property type="entry name" value="CYT_DCMP_DEAMINASES_1"/>
    <property type="match status" value="1"/>
</dbReference>
<protein>
    <submittedName>
        <fullName evidence="8">Cytidine deaminase</fullName>
        <ecNumber evidence="8">3.5.4.5</ecNumber>
    </submittedName>
</protein>
<dbReference type="EC" id="3.5.4.5" evidence="8"/>
<gene>
    <name evidence="8" type="primary">cdd</name>
    <name evidence="8" type="ORF">QEH52_11490</name>
</gene>
<keyword evidence="4 8" id="KW-0378">Hydrolase</keyword>
<name>A0ABU1AVG0_9BACT</name>
<evidence type="ECO:0000256" key="6">
    <source>
        <dbReference type="SAM" id="MobiDB-lite"/>
    </source>
</evidence>
<dbReference type="Pfam" id="PF00383">
    <property type="entry name" value="dCMP_cyt_deam_1"/>
    <property type="match status" value="1"/>
</dbReference>
<keyword evidence="9" id="KW-1185">Reference proteome</keyword>
<dbReference type="InterPro" id="IPR016193">
    <property type="entry name" value="Cytidine_deaminase-like"/>
</dbReference>
<evidence type="ECO:0000256" key="2">
    <source>
        <dbReference type="ARBA" id="ARBA00011738"/>
    </source>
</evidence>
<evidence type="ECO:0000256" key="1">
    <source>
        <dbReference type="ARBA" id="ARBA00006576"/>
    </source>
</evidence>
<dbReference type="Gene3D" id="3.40.140.10">
    <property type="entry name" value="Cytidine Deaminase, domain 2"/>
    <property type="match status" value="2"/>
</dbReference>
<dbReference type="Pfam" id="PF08211">
    <property type="entry name" value="dCMP_cyt_deam_2"/>
    <property type="match status" value="1"/>
</dbReference>
<evidence type="ECO:0000256" key="5">
    <source>
        <dbReference type="ARBA" id="ARBA00022833"/>
    </source>
</evidence>
<dbReference type="CDD" id="cd01283">
    <property type="entry name" value="cytidine_deaminase"/>
    <property type="match status" value="2"/>
</dbReference>
<dbReference type="InterPro" id="IPR050202">
    <property type="entry name" value="Cyt/Deoxycyt_deaminase"/>
</dbReference>